<sequence>MKELVPWVRNYWGNANQWGYSARAAGFKTGSTPRVGAVAVWTAGEYGHVAVVTEISSPTRIRVKEANYAGQQYIEDFRGWFDPVADGVTEYIYPN</sequence>
<dbReference type="RefSeq" id="WP_269747729.1">
    <property type="nucleotide sequence ID" value="NZ_JBHSOJ010000017.1"/>
</dbReference>
<gene>
    <name evidence="2" type="ORF">ACFPQ3_07810</name>
</gene>
<dbReference type="InterPro" id="IPR009148">
    <property type="entry name" value="PcsB-like"/>
</dbReference>
<keyword evidence="3" id="KW-1185">Reference proteome</keyword>
<dbReference type="PRINTS" id="PR01852">
    <property type="entry name" value="SIBAPROTEIN"/>
</dbReference>
<dbReference type="Pfam" id="PF05257">
    <property type="entry name" value="CHAP"/>
    <property type="match status" value="1"/>
</dbReference>
<feature type="domain" description="Peptidase C51" evidence="1">
    <location>
        <begin position="1"/>
        <end position="93"/>
    </location>
</feature>
<dbReference type="InterPro" id="IPR038765">
    <property type="entry name" value="Papain-like_cys_pep_sf"/>
</dbReference>
<name>A0ABW0UGP8_9STRE</name>
<protein>
    <submittedName>
        <fullName evidence="2">CHAP domain-containing protein</fullName>
    </submittedName>
</protein>
<dbReference type="PROSITE" id="PS50911">
    <property type="entry name" value="CHAP"/>
    <property type="match status" value="1"/>
</dbReference>
<proteinExistence type="predicted"/>
<evidence type="ECO:0000313" key="2">
    <source>
        <dbReference type="EMBL" id="MFC5631479.1"/>
    </source>
</evidence>
<dbReference type="Gene3D" id="3.90.1720.10">
    <property type="entry name" value="endopeptidase domain like (from Nostoc punctiforme)"/>
    <property type="match status" value="1"/>
</dbReference>
<evidence type="ECO:0000313" key="3">
    <source>
        <dbReference type="Proteomes" id="UP001596110"/>
    </source>
</evidence>
<organism evidence="2 3">
    <name type="scientific">Streptococcus caledonicus</name>
    <dbReference type="NCBI Taxonomy" id="2614158"/>
    <lineage>
        <taxon>Bacteria</taxon>
        <taxon>Bacillati</taxon>
        <taxon>Bacillota</taxon>
        <taxon>Bacilli</taxon>
        <taxon>Lactobacillales</taxon>
        <taxon>Streptococcaceae</taxon>
        <taxon>Streptococcus</taxon>
    </lineage>
</organism>
<dbReference type="EMBL" id="JBHSOJ010000017">
    <property type="protein sequence ID" value="MFC5631479.1"/>
    <property type="molecule type" value="Genomic_DNA"/>
</dbReference>
<accession>A0ABW0UGP8</accession>
<dbReference type="SUPFAM" id="SSF54001">
    <property type="entry name" value="Cysteine proteinases"/>
    <property type="match status" value="1"/>
</dbReference>
<evidence type="ECO:0000259" key="1">
    <source>
        <dbReference type="PROSITE" id="PS50911"/>
    </source>
</evidence>
<dbReference type="Proteomes" id="UP001596110">
    <property type="component" value="Unassembled WGS sequence"/>
</dbReference>
<dbReference type="InterPro" id="IPR007921">
    <property type="entry name" value="CHAP_dom"/>
</dbReference>
<reference evidence="3" key="1">
    <citation type="journal article" date="2019" name="Int. J. Syst. Evol. Microbiol.">
        <title>The Global Catalogue of Microorganisms (GCM) 10K type strain sequencing project: providing services to taxonomists for standard genome sequencing and annotation.</title>
        <authorList>
            <consortium name="The Broad Institute Genomics Platform"/>
            <consortium name="The Broad Institute Genome Sequencing Center for Infectious Disease"/>
            <person name="Wu L."/>
            <person name="Ma J."/>
        </authorList>
    </citation>
    <scope>NUCLEOTIDE SEQUENCE [LARGE SCALE GENOMIC DNA]</scope>
    <source>
        <strain evidence="3">DT43</strain>
    </source>
</reference>
<comment type="caution">
    <text evidence="2">The sequence shown here is derived from an EMBL/GenBank/DDBJ whole genome shotgun (WGS) entry which is preliminary data.</text>
</comment>